<feature type="region of interest" description="Disordered" evidence="1">
    <location>
        <begin position="1"/>
        <end position="44"/>
    </location>
</feature>
<sequence length="44" mass="5100">MSDNKMEPDIAESGQMRRYAATTNMGTVREDDYDAVNEPRITYR</sequence>
<evidence type="ECO:0000256" key="1">
    <source>
        <dbReference type="SAM" id="MobiDB-lite"/>
    </source>
</evidence>
<name>A0AAE9TKH0_PAEPO</name>
<accession>A0AAE9TKH0</accession>
<organism evidence="2">
    <name type="scientific">Paenibacillus polymyxa</name>
    <name type="common">Bacillus polymyxa</name>
    <dbReference type="NCBI Taxonomy" id="1406"/>
    <lineage>
        <taxon>Bacteria</taxon>
        <taxon>Bacillati</taxon>
        <taxon>Bacillota</taxon>
        <taxon>Bacilli</taxon>
        <taxon>Bacillales</taxon>
        <taxon>Paenibacillaceae</taxon>
        <taxon>Paenibacillus</taxon>
    </lineage>
</organism>
<dbReference type="AlphaFoldDB" id="A0AAE9TKH0"/>
<evidence type="ECO:0000313" key="2">
    <source>
        <dbReference type="EMBL" id="UZP76557.1"/>
    </source>
</evidence>
<proteinExistence type="predicted"/>
<gene>
    <name evidence="2" type="ORF">MF626_06095</name>
</gene>
<dbReference type="EMBL" id="CP097770">
    <property type="protein sequence ID" value="UZP76557.1"/>
    <property type="molecule type" value="Genomic_DNA"/>
</dbReference>
<reference evidence="2" key="1">
    <citation type="submission" date="2022-11" db="EMBL/GenBank/DDBJ databases">
        <authorList>
            <person name="Vasilchenko N.G."/>
            <person name="Prazdnova E.V."/>
            <person name="Gorovtsov A.V."/>
            <person name="Chistyakov V.A."/>
            <person name="Pak M.L."/>
        </authorList>
    </citation>
    <scope>NUCLEOTIDE SEQUENCE</scope>
    <source>
        <strain evidence="2">R 4.5</strain>
    </source>
</reference>
<protein>
    <submittedName>
        <fullName evidence="2">Uncharacterized protein</fullName>
    </submittedName>
</protein>